<dbReference type="GO" id="GO:0032259">
    <property type="term" value="P:methylation"/>
    <property type="evidence" value="ECO:0007669"/>
    <property type="project" value="UniProtKB-KW"/>
</dbReference>
<dbReference type="Proteomes" id="UP000005850">
    <property type="component" value="Chromosome"/>
</dbReference>
<dbReference type="AlphaFoldDB" id="A0A075QZC9"/>
<keyword evidence="2" id="KW-0808">Transferase</keyword>
<dbReference type="GO" id="GO:0008168">
    <property type="term" value="F:methyltransferase activity"/>
    <property type="evidence" value="ECO:0007669"/>
    <property type="project" value="UniProtKB-KW"/>
</dbReference>
<dbReference type="RefSeq" id="WP_003338263.1">
    <property type="nucleotide sequence ID" value="NZ_CP007806.1"/>
</dbReference>
<gene>
    <name evidence="2" type="ORF">BRLA_c013580</name>
</gene>
<sequence>MSYTHLATVYDALMADTPYQDWLVWAEDYWQLHGKPQTILDLGCGTGSIAIPLAQKGYQVTGVDLSPEMLAIAYEKMKTAHVDINWVEQDMTELSVSPVDSVISFCDCLSYITEKEAVQATFQRVYQHLKPGGTFLFDVHSPYKILTFFGNNTFTHVDEEINYIWQCYTDEERMEVEHDLTFFIRVENGCYQKREETQYQRAYQPTEIILWLREAGFEEIKLTADFVNLPPVAESERLFFSAKRPHD</sequence>
<keyword evidence="3" id="KW-1185">Reference proteome</keyword>
<accession>A0A075QZC9</accession>
<keyword evidence="2" id="KW-0489">Methyltransferase</keyword>
<dbReference type="PANTHER" id="PTHR43591:SF110">
    <property type="entry name" value="RHODANESE DOMAIN-CONTAINING PROTEIN"/>
    <property type="match status" value="1"/>
</dbReference>
<proteinExistence type="predicted"/>
<dbReference type="KEGG" id="blr:BRLA_c013580"/>
<dbReference type="eggNOG" id="COG2226">
    <property type="taxonomic scope" value="Bacteria"/>
</dbReference>
<dbReference type="Pfam" id="PF13649">
    <property type="entry name" value="Methyltransf_25"/>
    <property type="match status" value="1"/>
</dbReference>
<reference evidence="2 3" key="1">
    <citation type="journal article" date="2011" name="J. Bacteriol.">
        <title>Genome sequence of Brevibacillus laterosporus LMG 15441, a pathogen of invertebrates.</title>
        <authorList>
            <person name="Djukic M."/>
            <person name="Poehlein A."/>
            <person name="Thurmer A."/>
            <person name="Daniel R."/>
        </authorList>
    </citation>
    <scope>NUCLEOTIDE SEQUENCE [LARGE SCALE GENOMIC DNA]</scope>
    <source>
        <strain evidence="2 3">LMG 15441</strain>
    </source>
</reference>
<evidence type="ECO:0000313" key="3">
    <source>
        <dbReference type="Proteomes" id="UP000005850"/>
    </source>
</evidence>
<protein>
    <submittedName>
        <fullName evidence="2">Cypemycin methyltransferase</fullName>
        <ecNumber evidence="2">2.1.1.-</ecNumber>
    </submittedName>
</protein>
<evidence type="ECO:0000313" key="2">
    <source>
        <dbReference type="EMBL" id="AIG25697.1"/>
    </source>
</evidence>
<dbReference type="PANTHER" id="PTHR43591">
    <property type="entry name" value="METHYLTRANSFERASE"/>
    <property type="match status" value="1"/>
</dbReference>
<dbReference type="InterPro" id="IPR041698">
    <property type="entry name" value="Methyltransf_25"/>
</dbReference>
<evidence type="ECO:0000259" key="1">
    <source>
        <dbReference type="Pfam" id="PF13649"/>
    </source>
</evidence>
<dbReference type="Gene3D" id="2.20.25.110">
    <property type="entry name" value="S-adenosyl-L-methionine-dependent methyltransferases"/>
    <property type="match status" value="1"/>
</dbReference>
<organism evidence="2 3">
    <name type="scientific">Brevibacillus laterosporus LMG 15441</name>
    <dbReference type="NCBI Taxonomy" id="1042163"/>
    <lineage>
        <taxon>Bacteria</taxon>
        <taxon>Bacillati</taxon>
        <taxon>Bacillota</taxon>
        <taxon>Bacilli</taxon>
        <taxon>Bacillales</taxon>
        <taxon>Paenibacillaceae</taxon>
        <taxon>Brevibacillus</taxon>
    </lineage>
</organism>
<dbReference type="SUPFAM" id="SSF53335">
    <property type="entry name" value="S-adenosyl-L-methionine-dependent methyltransferases"/>
    <property type="match status" value="1"/>
</dbReference>
<dbReference type="EMBL" id="CP007806">
    <property type="protein sequence ID" value="AIG25697.1"/>
    <property type="molecule type" value="Genomic_DNA"/>
</dbReference>
<name>A0A075QZC9_BRELA</name>
<dbReference type="HOGENOM" id="CLU_069129_5_2_9"/>
<dbReference type="STRING" id="1042163.BRLA_c013580"/>
<dbReference type="EC" id="2.1.1.-" evidence="2"/>
<dbReference type="CDD" id="cd02440">
    <property type="entry name" value="AdoMet_MTases"/>
    <property type="match status" value="1"/>
</dbReference>
<dbReference type="Gene3D" id="3.40.50.150">
    <property type="entry name" value="Vaccinia Virus protein VP39"/>
    <property type="match status" value="1"/>
</dbReference>
<feature type="domain" description="Methyltransferase" evidence="1">
    <location>
        <begin position="39"/>
        <end position="133"/>
    </location>
</feature>
<dbReference type="InterPro" id="IPR029063">
    <property type="entry name" value="SAM-dependent_MTases_sf"/>
</dbReference>